<dbReference type="PANTHER" id="PTHR15710">
    <property type="entry name" value="E3 UBIQUITIN-PROTEIN LIGASE PRAJA"/>
    <property type="match status" value="1"/>
</dbReference>
<name>A0A9P0W0E3_9ASCO</name>
<dbReference type="InterPro" id="IPR001841">
    <property type="entry name" value="Znf_RING"/>
</dbReference>
<keyword evidence="3 6" id="KW-0863">Zinc-finger</keyword>
<dbReference type="Proteomes" id="UP000837801">
    <property type="component" value="Unassembled WGS sequence"/>
</dbReference>
<gene>
    <name evidence="9" type="ORF">CLIB1423_16S03400</name>
</gene>
<dbReference type="SUPFAM" id="SSF57850">
    <property type="entry name" value="RING/U-box"/>
    <property type="match status" value="1"/>
</dbReference>
<dbReference type="AlphaFoldDB" id="A0A9P0W0E3"/>
<evidence type="ECO:0000256" key="6">
    <source>
        <dbReference type="PROSITE-ProRule" id="PRU00175"/>
    </source>
</evidence>
<sequence length="379" mass="42884">MDERPDYRGILEVEVDADNNINTDLPTWMRDAIDRALGETGIRIGGGKKSASEEVIENLQELRLEGLESDNLDCPICFDKYIESKRAGDSKKDSPTDAQDGHSGVGVFNDPALYFPVVESASIYTRYPPKCLETQVEPTKEEIYPDINKSERNKTKKSPTDEKIIHSPVKMPGCNHIFGKTCIIEWLKNNVSCPLCRKEVAAESRDPKVIKMKEVRQQSSFQYADDVELEAKHIAERSTDIFHPFKRPYNSNVTPLTDRYIPQEWSRPQHSWEQERADGIDLNVPDPSLVLLRKYPLGGMSELPRRSLSTTNMNNGAAGDDLFDLFLNRETSAARDEVNDLREPLLSRPLQSILRGRGGPERSNRGSSRGHPYSRPDEP</sequence>
<evidence type="ECO:0000256" key="2">
    <source>
        <dbReference type="ARBA" id="ARBA00022723"/>
    </source>
</evidence>
<comment type="pathway">
    <text evidence="1">Protein modification; protein ubiquitination.</text>
</comment>
<feature type="region of interest" description="Disordered" evidence="7">
    <location>
        <begin position="336"/>
        <end position="379"/>
    </location>
</feature>
<dbReference type="GO" id="GO:0005737">
    <property type="term" value="C:cytoplasm"/>
    <property type="evidence" value="ECO:0007669"/>
    <property type="project" value="TreeGrafter"/>
</dbReference>
<comment type="caution">
    <text evidence="9">The sequence shown here is derived from an EMBL/GenBank/DDBJ whole genome shotgun (WGS) entry which is preliminary data.</text>
</comment>
<dbReference type="GO" id="GO:0016567">
    <property type="term" value="P:protein ubiquitination"/>
    <property type="evidence" value="ECO:0007669"/>
    <property type="project" value="TreeGrafter"/>
</dbReference>
<dbReference type="GO" id="GO:0061630">
    <property type="term" value="F:ubiquitin protein ligase activity"/>
    <property type="evidence" value="ECO:0007669"/>
    <property type="project" value="TreeGrafter"/>
</dbReference>
<feature type="domain" description="RING-type" evidence="8">
    <location>
        <begin position="174"/>
        <end position="197"/>
    </location>
</feature>
<dbReference type="Gene3D" id="3.30.40.10">
    <property type="entry name" value="Zinc/RING finger domain, C3HC4 (zinc finger)"/>
    <property type="match status" value="1"/>
</dbReference>
<reference evidence="9" key="1">
    <citation type="submission" date="2022-03" db="EMBL/GenBank/DDBJ databases">
        <authorList>
            <person name="Legras J.-L."/>
            <person name="Devillers H."/>
            <person name="Grondin C."/>
        </authorList>
    </citation>
    <scope>NUCLEOTIDE SEQUENCE</scope>
    <source>
        <strain evidence="9">CLIB 1423</strain>
    </source>
</reference>
<dbReference type="PANTHER" id="PTHR15710:SF245">
    <property type="entry name" value="RING-TYPE DOMAIN-CONTAINING PROTEIN"/>
    <property type="match status" value="1"/>
</dbReference>
<feature type="compositionally biased region" description="Basic and acidic residues" evidence="7">
    <location>
        <begin position="336"/>
        <end position="345"/>
    </location>
</feature>
<evidence type="ECO:0000313" key="10">
    <source>
        <dbReference type="Proteomes" id="UP000837801"/>
    </source>
</evidence>
<evidence type="ECO:0000256" key="3">
    <source>
        <dbReference type="ARBA" id="ARBA00022771"/>
    </source>
</evidence>
<evidence type="ECO:0000256" key="4">
    <source>
        <dbReference type="ARBA" id="ARBA00022786"/>
    </source>
</evidence>
<dbReference type="InterPro" id="IPR013083">
    <property type="entry name" value="Znf_RING/FYVE/PHD"/>
</dbReference>
<keyword evidence="10" id="KW-1185">Reference proteome</keyword>
<evidence type="ECO:0000256" key="7">
    <source>
        <dbReference type="SAM" id="MobiDB-lite"/>
    </source>
</evidence>
<dbReference type="Pfam" id="PF12678">
    <property type="entry name" value="zf-rbx1"/>
    <property type="match status" value="1"/>
</dbReference>
<keyword evidence="5" id="KW-0862">Zinc</keyword>
<evidence type="ECO:0000256" key="5">
    <source>
        <dbReference type="ARBA" id="ARBA00022833"/>
    </source>
</evidence>
<evidence type="ECO:0000256" key="1">
    <source>
        <dbReference type="ARBA" id="ARBA00004906"/>
    </source>
</evidence>
<keyword evidence="4" id="KW-0833">Ubl conjugation pathway</keyword>
<protein>
    <recommendedName>
        <fullName evidence="8">RING-type domain-containing protein</fullName>
    </recommendedName>
</protein>
<proteinExistence type="predicted"/>
<dbReference type="GO" id="GO:0051603">
    <property type="term" value="P:proteolysis involved in protein catabolic process"/>
    <property type="evidence" value="ECO:0007669"/>
    <property type="project" value="UniProtKB-ARBA"/>
</dbReference>
<dbReference type="InterPro" id="IPR024766">
    <property type="entry name" value="Znf_RING_H2"/>
</dbReference>
<organism evidence="9 10">
    <name type="scientific">[Candida] railenensis</name>
    <dbReference type="NCBI Taxonomy" id="45579"/>
    <lineage>
        <taxon>Eukaryota</taxon>
        <taxon>Fungi</taxon>
        <taxon>Dikarya</taxon>
        <taxon>Ascomycota</taxon>
        <taxon>Saccharomycotina</taxon>
        <taxon>Pichiomycetes</taxon>
        <taxon>Debaryomycetaceae</taxon>
        <taxon>Kurtzmaniella</taxon>
    </lineage>
</organism>
<accession>A0A9P0W0E3</accession>
<evidence type="ECO:0000259" key="8">
    <source>
        <dbReference type="PROSITE" id="PS50089"/>
    </source>
</evidence>
<dbReference type="PROSITE" id="PS50089">
    <property type="entry name" value="ZF_RING_2"/>
    <property type="match status" value="1"/>
</dbReference>
<dbReference type="EMBL" id="CAKXYY010000016">
    <property type="protein sequence ID" value="CAH2354468.1"/>
    <property type="molecule type" value="Genomic_DNA"/>
</dbReference>
<dbReference type="OrthoDB" id="8062037at2759"/>
<keyword evidence="2" id="KW-0479">Metal-binding</keyword>
<dbReference type="GO" id="GO:0008270">
    <property type="term" value="F:zinc ion binding"/>
    <property type="evidence" value="ECO:0007669"/>
    <property type="project" value="UniProtKB-KW"/>
</dbReference>
<evidence type="ECO:0000313" key="9">
    <source>
        <dbReference type="EMBL" id="CAH2354468.1"/>
    </source>
</evidence>